<dbReference type="Gene3D" id="6.10.340.10">
    <property type="match status" value="1"/>
</dbReference>
<keyword evidence="10 11" id="KW-0472">Membrane</keyword>
<evidence type="ECO:0000256" key="6">
    <source>
        <dbReference type="ARBA" id="ARBA00022692"/>
    </source>
</evidence>
<feature type="transmembrane region" description="Helical" evidence="11">
    <location>
        <begin position="154"/>
        <end position="174"/>
    </location>
</feature>
<dbReference type="InterPro" id="IPR003661">
    <property type="entry name" value="HisK_dim/P_dom"/>
</dbReference>
<feature type="domain" description="HAMP" evidence="13">
    <location>
        <begin position="175"/>
        <end position="227"/>
    </location>
</feature>
<keyword evidence="8 11" id="KW-1133">Transmembrane helix</keyword>
<dbReference type="CDD" id="cd06225">
    <property type="entry name" value="HAMP"/>
    <property type="match status" value="1"/>
</dbReference>
<dbReference type="GO" id="GO:0000155">
    <property type="term" value="F:phosphorelay sensor kinase activity"/>
    <property type="evidence" value="ECO:0007669"/>
    <property type="project" value="InterPro"/>
</dbReference>
<dbReference type="SMART" id="SM00304">
    <property type="entry name" value="HAMP"/>
    <property type="match status" value="1"/>
</dbReference>
<dbReference type="InterPro" id="IPR036097">
    <property type="entry name" value="HisK_dim/P_sf"/>
</dbReference>
<evidence type="ECO:0000256" key="2">
    <source>
        <dbReference type="ARBA" id="ARBA00004236"/>
    </source>
</evidence>
<evidence type="ECO:0000313" key="14">
    <source>
        <dbReference type="EMBL" id="SDO17215.1"/>
    </source>
</evidence>
<dbReference type="OrthoDB" id="9786919at2"/>
<sequence>MKTVRARITALALVVSSLVLVLAGAALLHVLASELTSQGDSAARARVAELVEAAADGSLEQQVPPVTDDGFVQVLNGDGTVLASSPNLPDEPVDAPATAAENVHVLDLTAPDDAETERYRTWRTAVETDGGTVTVLVGTSLESADEATRSLRTALVIGIPVMLALLGLGTWYVVGRALSRVDRVRAEVERIPEDDLSRRLEPGSPDEVGRLVETMNRLLARVDDFQHRQRDFVADASHELQSPITAFRAQLEVAQAHPDSADWAALTTDLLEDTVRMEELVHDLLLLAVGETPRPESDETVDVSGLVDEEVARLVIRPGVRVGCETGFPAQVRGDRGQLARVVANLLENAVTHAASQVTVTVTEQGDSVLVRVVDDGPGVPPDQADRIFERFYRGDAARSRADTGTGLGLAIARALTRRHGGDVVLVAGSSGATFEVRLPRLGA</sequence>
<dbReference type="RefSeq" id="WP_143016233.1">
    <property type="nucleotide sequence ID" value="NZ_BKAE01000008.1"/>
</dbReference>
<dbReference type="AlphaFoldDB" id="A0A1H0HDG5"/>
<dbReference type="InterPro" id="IPR003594">
    <property type="entry name" value="HATPase_dom"/>
</dbReference>
<dbReference type="Pfam" id="PF00512">
    <property type="entry name" value="HisKA"/>
    <property type="match status" value="1"/>
</dbReference>
<dbReference type="InterPro" id="IPR003660">
    <property type="entry name" value="HAMP_dom"/>
</dbReference>
<evidence type="ECO:0000256" key="11">
    <source>
        <dbReference type="SAM" id="Phobius"/>
    </source>
</evidence>
<dbReference type="InterPro" id="IPR005467">
    <property type="entry name" value="His_kinase_dom"/>
</dbReference>
<dbReference type="Proteomes" id="UP000199004">
    <property type="component" value="Unassembled WGS sequence"/>
</dbReference>
<dbReference type="InterPro" id="IPR004358">
    <property type="entry name" value="Sig_transdc_His_kin-like_C"/>
</dbReference>
<evidence type="ECO:0000259" key="12">
    <source>
        <dbReference type="PROSITE" id="PS50109"/>
    </source>
</evidence>
<evidence type="ECO:0000256" key="3">
    <source>
        <dbReference type="ARBA" id="ARBA00012438"/>
    </source>
</evidence>
<dbReference type="PANTHER" id="PTHR45436">
    <property type="entry name" value="SENSOR HISTIDINE KINASE YKOH"/>
    <property type="match status" value="1"/>
</dbReference>
<dbReference type="CDD" id="cd00075">
    <property type="entry name" value="HATPase"/>
    <property type="match status" value="1"/>
</dbReference>
<evidence type="ECO:0000259" key="13">
    <source>
        <dbReference type="PROSITE" id="PS50885"/>
    </source>
</evidence>
<dbReference type="PANTHER" id="PTHR45436:SF5">
    <property type="entry name" value="SENSOR HISTIDINE KINASE TRCS"/>
    <property type="match status" value="1"/>
</dbReference>
<keyword evidence="4" id="KW-0597">Phosphoprotein</keyword>
<dbReference type="PROSITE" id="PS50109">
    <property type="entry name" value="HIS_KIN"/>
    <property type="match status" value="1"/>
</dbReference>
<keyword evidence="7 14" id="KW-0418">Kinase</keyword>
<keyword evidence="5" id="KW-0808">Transferase</keyword>
<proteinExistence type="predicted"/>
<evidence type="ECO:0000256" key="4">
    <source>
        <dbReference type="ARBA" id="ARBA00022553"/>
    </source>
</evidence>
<accession>A0A1H0HDG5</accession>
<dbReference type="EC" id="2.7.13.3" evidence="3"/>
<comment type="catalytic activity">
    <reaction evidence="1">
        <text>ATP + protein L-histidine = ADP + protein N-phospho-L-histidine.</text>
        <dbReference type="EC" id="2.7.13.3"/>
    </reaction>
</comment>
<evidence type="ECO:0000313" key="15">
    <source>
        <dbReference type="Proteomes" id="UP000199004"/>
    </source>
</evidence>
<dbReference type="InterPro" id="IPR050428">
    <property type="entry name" value="TCS_sensor_his_kinase"/>
</dbReference>
<evidence type="ECO:0000256" key="1">
    <source>
        <dbReference type="ARBA" id="ARBA00000085"/>
    </source>
</evidence>
<evidence type="ECO:0000256" key="10">
    <source>
        <dbReference type="ARBA" id="ARBA00023136"/>
    </source>
</evidence>
<organism evidence="14 15">
    <name type="scientific">Nocardioides szechwanensis</name>
    <dbReference type="NCBI Taxonomy" id="1005944"/>
    <lineage>
        <taxon>Bacteria</taxon>
        <taxon>Bacillati</taxon>
        <taxon>Actinomycetota</taxon>
        <taxon>Actinomycetes</taxon>
        <taxon>Propionibacteriales</taxon>
        <taxon>Nocardioidaceae</taxon>
        <taxon>Nocardioides</taxon>
    </lineage>
</organism>
<dbReference type="EMBL" id="FNIC01000006">
    <property type="protein sequence ID" value="SDO17215.1"/>
    <property type="molecule type" value="Genomic_DNA"/>
</dbReference>
<dbReference type="Gene3D" id="1.10.287.130">
    <property type="match status" value="1"/>
</dbReference>
<dbReference type="SMART" id="SM00387">
    <property type="entry name" value="HATPase_c"/>
    <property type="match status" value="1"/>
</dbReference>
<comment type="subcellular location">
    <subcellularLocation>
        <location evidence="2">Cell membrane</location>
    </subcellularLocation>
</comment>
<keyword evidence="15" id="KW-1185">Reference proteome</keyword>
<evidence type="ECO:0000256" key="8">
    <source>
        <dbReference type="ARBA" id="ARBA00022989"/>
    </source>
</evidence>
<dbReference type="Pfam" id="PF00672">
    <property type="entry name" value="HAMP"/>
    <property type="match status" value="1"/>
</dbReference>
<dbReference type="Gene3D" id="3.30.565.10">
    <property type="entry name" value="Histidine kinase-like ATPase, C-terminal domain"/>
    <property type="match status" value="1"/>
</dbReference>
<dbReference type="PRINTS" id="PR00344">
    <property type="entry name" value="BCTRLSENSOR"/>
</dbReference>
<evidence type="ECO:0000256" key="5">
    <source>
        <dbReference type="ARBA" id="ARBA00022679"/>
    </source>
</evidence>
<dbReference type="SMART" id="SM00388">
    <property type="entry name" value="HisKA"/>
    <property type="match status" value="1"/>
</dbReference>
<reference evidence="14 15" key="1">
    <citation type="submission" date="2016-10" db="EMBL/GenBank/DDBJ databases">
        <authorList>
            <person name="de Groot N.N."/>
        </authorList>
    </citation>
    <scope>NUCLEOTIDE SEQUENCE [LARGE SCALE GENOMIC DNA]</scope>
    <source>
        <strain evidence="14 15">CGMCC 1.11147</strain>
    </source>
</reference>
<dbReference type="InterPro" id="IPR036890">
    <property type="entry name" value="HATPase_C_sf"/>
</dbReference>
<dbReference type="Pfam" id="PF02518">
    <property type="entry name" value="HATPase_c"/>
    <property type="match status" value="1"/>
</dbReference>
<dbReference type="PROSITE" id="PS50885">
    <property type="entry name" value="HAMP"/>
    <property type="match status" value="1"/>
</dbReference>
<evidence type="ECO:0000256" key="7">
    <source>
        <dbReference type="ARBA" id="ARBA00022777"/>
    </source>
</evidence>
<evidence type="ECO:0000256" key="9">
    <source>
        <dbReference type="ARBA" id="ARBA00023012"/>
    </source>
</evidence>
<dbReference type="SUPFAM" id="SSF47384">
    <property type="entry name" value="Homodimeric domain of signal transducing histidine kinase"/>
    <property type="match status" value="1"/>
</dbReference>
<dbReference type="SUPFAM" id="SSF55874">
    <property type="entry name" value="ATPase domain of HSP90 chaperone/DNA topoisomerase II/histidine kinase"/>
    <property type="match status" value="1"/>
</dbReference>
<feature type="domain" description="Histidine kinase" evidence="12">
    <location>
        <begin position="235"/>
        <end position="443"/>
    </location>
</feature>
<dbReference type="CDD" id="cd00082">
    <property type="entry name" value="HisKA"/>
    <property type="match status" value="1"/>
</dbReference>
<dbReference type="STRING" id="1005944.SAMN05192576_3548"/>
<dbReference type="GO" id="GO:0005886">
    <property type="term" value="C:plasma membrane"/>
    <property type="evidence" value="ECO:0007669"/>
    <property type="project" value="UniProtKB-SubCell"/>
</dbReference>
<keyword evidence="9" id="KW-0902">Two-component regulatory system</keyword>
<keyword evidence="6 11" id="KW-0812">Transmembrane</keyword>
<name>A0A1H0HDG5_9ACTN</name>
<protein>
    <recommendedName>
        <fullName evidence="3">histidine kinase</fullName>
        <ecNumber evidence="3">2.7.13.3</ecNumber>
    </recommendedName>
</protein>
<gene>
    <name evidence="14" type="ORF">SAMN05192576_3548</name>
</gene>